<dbReference type="HOGENOM" id="CLU_041643_6_0_7"/>
<dbReference type="Pfam" id="PF04748">
    <property type="entry name" value="Polysacc_deac_2"/>
    <property type="match status" value="1"/>
</dbReference>
<dbReference type="PANTHER" id="PTHR30105">
    <property type="entry name" value="UNCHARACTERIZED YIBQ-RELATED"/>
    <property type="match status" value="1"/>
</dbReference>
<dbReference type="EMBL" id="AZHW01000205">
    <property type="protein sequence ID" value="ETX01744.1"/>
    <property type="molecule type" value="Genomic_DNA"/>
</dbReference>
<evidence type="ECO:0000313" key="2">
    <source>
        <dbReference type="Proteomes" id="UP000019141"/>
    </source>
</evidence>
<proteinExistence type="predicted"/>
<evidence type="ECO:0000313" key="1">
    <source>
        <dbReference type="EMBL" id="ETX01744.1"/>
    </source>
</evidence>
<accession>W4LUM6</accession>
<keyword evidence="2" id="KW-1185">Reference proteome</keyword>
<dbReference type="AlphaFoldDB" id="W4LUM6"/>
<protein>
    <recommendedName>
        <fullName evidence="3">Divergent polysaccharide deacetylase</fullName>
    </recommendedName>
</protein>
<comment type="caution">
    <text evidence="1">The sequence shown here is derived from an EMBL/GenBank/DDBJ whole genome shotgun (WGS) entry which is preliminary data.</text>
</comment>
<dbReference type="InterPro" id="IPR011330">
    <property type="entry name" value="Glyco_hydro/deAcase_b/a-brl"/>
</dbReference>
<dbReference type="SUPFAM" id="SSF88713">
    <property type="entry name" value="Glycoside hydrolase/deacetylase"/>
    <property type="match status" value="1"/>
</dbReference>
<dbReference type="Gene3D" id="3.20.20.370">
    <property type="entry name" value="Glycoside hydrolase/deacetylase"/>
    <property type="match status" value="1"/>
</dbReference>
<sequence length="398" mass="44583">MPWIMGITLLGGLCLAAGLFFTSTTGQHTLSTLRFAFGWYDIPAKQQQLQQALMDILQQTGLDRQAYQHDLLQPQQRGRERWRLRRHRIAVPADLSLTVFEKQLRERIPDLSHEIMARRSRKLDQQMSVAFTLGVADVPTDICLFTQIPLAPPSTVVAGIPKPELPAPPFKQAPAPTAIPRIAIVIDDMGWELPIAHDLLALDHPLSFAVLPQAPYQRKIAEAAKQHKRDLLLHLPMEPHGYPQVNPGPNALLGNMDSNQIATLVQTALKTLPHVVGVNNHMGSSLTENPQAMRIVMRELKRRDLFFLDSRTSSDSRAYQIARDMGIPTAKRHVFLDNSVQQAHISAQLHRLAKMARQQGYAIGIGHPYPETLRALKHTLPILRQAGVRIVPISRLVN</sequence>
<dbReference type="CDD" id="cd10936">
    <property type="entry name" value="CE4_DAC2"/>
    <property type="match status" value="1"/>
</dbReference>
<dbReference type="PANTHER" id="PTHR30105:SF2">
    <property type="entry name" value="DIVERGENT POLYSACCHARIDE DEACETYLASE SUPERFAMILY"/>
    <property type="match status" value="1"/>
</dbReference>
<dbReference type="GO" id="GO:0005975">
    <property type="term" value="P:carbohydrate metabolic process"/>
    <property type="evidence" value="ECO:0007669"/>
    <property type="project" value="InterPro"/>
</dbReference>
<reference evidence="1 2" key="1">
    <citation type="journal article" date="2014" name="Nature">
        <title>An environmental bacterial taxon with a large and distinct metabolic repertoire.</title>
        <authorList>
            <person name="Wilson M.C."/>
            <person name="Mori T."/>
            <person name="Ruckert C."/>
            <person name="Uria A.R."/>
            <person name="Helf M.J."/>
            <person name="Takada K."/>
            <person name="Gernert C."/>
            <person name="Steffens U.A."/>
            <person name="Heycke N."/>
            <person name="Schmitt S."/>
            <person name="Rinke C."/>
            <person name="Helfrich E.J."/>
            <person name="Brachmann A.O."/>
            <person name="Gurgui C."/>
            <person name="Wakimoto T."/>
            <person name="Kracht M."/>
            <person name="Crusemann M."/>
            <person name="Hentschel U."/>
            <person name="Abe I."/>
            <person name="Matsunaga S."/>
            <person name="Kalinowski J."/>
            <person name="Takeyama H."/>
            <person name="Piel J."/>
        </authorList>
    </citation>
    <scope>NUCLEOTIDE SEQUENCE [LARGE SCALE GENOMIC DNA]</scope>
    <source>
        <strain evidence="2">TSY1</strain>
    </source>
</reference>
<dbReference type="Proteomes" id="UP000019141">
    <property type="component" value="Unassembled WGS sequence"/>
</dbReference>
<organism evidence="1 2">
    <name type="scientific">Entotheonella factor</name>
    <dbReference type="NCBI Taxonomy" id="1429438"/>
    <lineage>
        <taxon>Bacteria</taxon>
        <taxon>Pseudomonadati</taxon>
        <taxon>Nitrospinota/Tectimicrobiota group</taxon>
        <taxon>Candidatus Tectimicrobiota</taxon>
        <taxon>Candidatus Entotheonellia</taxon>
        <taxon>Candidatus Entotheonellales</taxon>
        <taxon>Candidatus Entotheonellaceae</taxon>
        <taxon>Candidatus Entotheonella</taxon>
    </lineage>
</organism>
<dbReference type="InterPro" id="IPR006837">
    <property type="entry name" value="Divergent_DAC"/>
</dbReference>
<gene>
    <name evidence="1" type="ORF">ETSY1_06255</name>
</gene>
<evidence type="ECO:0008006" key="3">
    <source>
        <dbReference type="Google" id="ProtNLM"/>
    </source>
</evidence>
<name>W4LUM6_ENTF1</name>